<dbReference type="PROSITE" id="PS00893">
    <property type="entry name" value="NUDIX_BOX"/>
    <property type="match status" value="1"/>
</dbReference>
<dbReference type="AlphaFoldDB" id="A0A7W9W535"/>
<dbReference type="Pfam" id="PF00293">
    <property type="entry name" value="NUDIX"/>
    <property type="match status" value="1"/>
</dbReference>
<dbReference type="InterPro" id="IPR000086">
    <property type="entry name" value="NUDIX_hydrolase_dom"/>
</dbReference>
<keyword evidence="1" id="KW-0378">Hydrolase</keyword>
<name>A0A7W9W535_ARMRO</name>
<dbReference type="PROSITE" id="PS51462">
    <property type="entry name" value="NUDIX"/>
    <property type="match status" value="1"/>
</dbReference>
<dbReference type="SUPFAM" id="SSF55811">
    <property type="entry name" value="Nudix"/>
    <property type="match status" value="1"/>
</dbReference>
<evidence type="ECO:0000256" key="1">
    <source>
        <dbReference type="ARBA" id="ARBA00022801"/>
    </source>
</evidence>
<dbReference type="GO" id="GO:0006754">
    <property type="term" value="P:ATP biosynthetic process"/>
    <property type="evidence" value="ECO:0007669"/>
    <property type="project" value="TreeGrafter"/>
</dbReference>
<sequence length="156" mass="17754">MTIDESWYTRPASGVRDRLAAGGIIVRKDDTGKLWIALTTGEDLKGDAYILPKGGVDKGEEIETAARREIEEEAGFSRLVLVEQLGVRERLSFDKTRWTTTHYFLYTTDETDPKPTEVSRGYVTHWFDFSQPLPSLFWPEQAALIETFRAKIEALP</sequence>
<evidence type="ECO:0000259" key="2">
    <source>
        <dbReference type="PROSITE" id="PS51462"/>
    </source>
</evidence>
<proteinExistence type="predicted"/>
<dbReference type="GO" id="GO:0006167">
    <property type="term" value="P:AMP biosynthetic process"/>
    <property type="evidence" value="ECO:0007669"/>
    <property type="project" value="TreeGrafter"/>
</dbReference>
<accession>A0A7W9W535</accession>
<dbReference type="PANTHER" id="PTHR21340:SF0">
    <property type="entry name" value="BIS(5'-NUCLEOSYL)-TETRAPHOSPHATASE [ASYMMETRICAL]"/>
    <property type="match status" value="1"/>
</dbReference>
<dbReference type="RefSeq" id="WP_184192297.1">
    <property type="nucleotide sequence ID" value="NZ_JACHGW010000001.1"/>
</dbReference>
<dbReference type="GO" id="GO:0004081">
    <property type="term" value="F:bis(5'-nucleosyl)-tetraphosphatase (asymmetrical) activity"/>
    <property type="evidence" value="ECO:0007669"/>
    <property type="project" value="TreeGrafter"/>
</dbReference>
<protein>
    <submittedName>
        <fullName evidence="3">8-oxo-dGTP pyrophosphatase MutT (NUDIX family)</fullName>
    </submittedName>
</protein>
<dbReference type="InterPro" id="IPR015797">
    <property type="entry name" value="NUDIX_hydrolase-like_dom_sf"/>
</dbReference>
<dbReference type="InterPro" id="IPR020084">
    <property type="entry name" value="NUDIX_hydrolase_CS"/>
</dbReference>
<dbReference type="PANTHER" id="PTHR21340">
    <property type="entry name" value="DIADENOSINE 5,5-P1,P4-TETRAPHOSPHATE PYROPHOSPHOHYDROLASE MUTT"/>
    <property type="match status" value="1"/>
</dbReference>
<dbReference type="Gene3D" id="3.90.79.10">
    <property type="entry name" value="Nucleoside Triphosphate Pyrophosphohydrolase"/>
    <property type="match status" value="1"/>
</dbReference>
<gene>
    <name evidence="3" type="ORF">HNQ39_000423</name>
</gene>
<keyword evidence="4" id="KW-1185">Reference proteome</keyword>
<comment type="caution">
    <text evidence="3">The sequence shown here is derived from an EMBL/GenBank/DDBJ whole genome shotgun (WGS) entry which is preliminary data.</text>
</comment>
<feature type="domain" description="Nudix hydrolase" evidence="2">
    <location>
        <begin position="16"/>
        <end position="150"/>
    </location>
</feature>
<evidence type="ECO:0000313" key="4">
    <source>
        <dbReference type="Proteomes" id="UP000520814"/>
    </source>
</evidence>
<evidence type="ECO:0000313" key="3">
    <source>
        <dbReference type="EMBL" id="MBB6048661.1"/>
    </source>
</evidence>
<dbReference type="Proteomes" id="UP000520814">
    <property type="component" value="Unassembled WGS sequence"/>
</dbReference>
<dbReference type="EMBL" id="JACHGW010000001">
    <property type="protein sequence ID" value="MBB6048661.1"/>
    <property type="molecule type" value="Genomic_DNA"/>
</dbReference>
<dbReference type="CDD" id="cd02883">
    <property type="entry name" value="NUDIX_Hydrolase"/>
    <property type="match status" value="1"/>
</dbReference>
<organism evidence="3 4">
    <name type="scientific">Armatimonas rosea</name>
    <dbReference type="NCBI Taxonomy" id="685828"/>
    <lineage>
        <taxon>Bacteria</taxon>
        <taxon>Bacillati</taxon>
        <taxon>Armatimonadota</taxon>
        <taxon>Armatimonadia</taxon>
        <taxon>Armatimonadales</taxon>
        <taxon>Armatimonadaceae</taxon>
        <taxon>Armatimonas</taxon>
    </lineage>
</organism>
<reference evidence="3 4" key="1">
    <citation type="submission" date="2020-08" db="EMBL/GenBank/DDBJ databases">
        <title>Genomic Encyclopedia of Type Strains, Phase IV (KMG-IV): sequencing the most valuable type-strain genomes for metagenomic binning, comparative biology and taxonomic classification.</title>
        <authorList>
            <person name="Goeker M."/>
        </authorList>
    </citation>
    <scope>NUCLEOTIDE SEQUENCE [LARGE SCALE GENOMIC DNA]</scope>
    <source>
        <strain evidence="3 4">DSM 23562</strain>
    </source>
</reference>
<dbReference type="InterPro" id="IPR051325">
    <property type="entry name" value="Nudix_hydrolase_domain"/>
</dbReference>